<dbReference type="SUPFAM" id="SSF46689">
    <property type="entry name" value="Homeodomain-like"/>
    <property type="match status" value="1"/>
</dbReference>
<organism evidence="6 7">
    <name type="scientific">Xylanimonas ulmi</name>
    <dbReference type="NCBI Taxonomy" id="228973"/>
    <lineage>
        <taxon>Bacteria</taxon>
        <taxon>Bacillati</taxon>
        <taxon>Actinomycetota</taxon>
        <taxon>Actinomycetes</taxon>
        <taxon>Micrococcales</taxon>
        <taxon>Promicromonosporaceae</taxon>
        <taxon>Xylanimonas</taxon>
    </lineage>
</organism>
<evidence type="ECO:0000313" key="6">
    <source>
        <dbReference type="EMBL" id="RZS62352.1"/>
    </source>
</evidence>
<dbReference type="EMBL" id="SGWX01000001">
    <property type="protein sequence ID" value="RZS62352.1"/>
    <property type="molecule type" value="Genomic_DNA"/>
</dbReference>
<dbReference type="Pfam" id="PF12833">
    <property type="entry name" value="HTH_18"/>
    <property type="match status" value="1"/>
</dbReference>
<dbReference type="PROSITE" id="PS01124">
    <property type="entry name" value="HTH_ARAC_FAMILY_2"/>
    <property type="match status" value="1"/>
</dbReference>
<name>A0A4Q7M6T4_9MICO</name>
<comment type="caution">
    <text evidence="6">The sequence shown here is derived from an EMBL/GenBank/DDBJ whole genome shotgun (WGS) entry which is preliminary data.</text>
</comment>
<keyword evidence="7" id="KW-1185">Reference proteome</keyword>
<dbReference type="InterPro" id="IPR018062">
    <property type="entry name" value="HTH_AraC-typ_CS"/>
</dbReference>
<feature type="region of interest" description="Disordered" evidence="4">
    <location>
        <begin position="98"/>
        <end position="140"/>
    </location>
</feature>
<dbReference type="PROSITE" id="PS00041">
    <property type="entry name" value="HTH_ARAC_FAMILY_1"/>
    <property type="match status" value="1"/>
</dbReference>
<dbReference type="AlphaFoldDB" id="A0A4Q7M6T4"/>
<dbReference type="Proteomes" id="UP000293852">
    <property type="component" value="Unassembled WGS sequence"/>
</dbReference>
<dbReference type="PANTHER" id="PTHR47894">
    <property type="entry name" value="HTH-TYPE TRANSCRIPTIONAL REGULATOR GADX"/>
    <property type="match status" value="1"/>
</dbReference>
<dbReference type="Gene3D" id="1.10.10.60">
    <property type="entry name" value="Homeodomain-like"/>
    <property type="match status" value="1"/>
</dbReference>
<evidence type="ECO:0000256" key="1">
    <source>
        <dbReference type="ARBA" id="ARBA00023015"/>
    </source>
</evidence>
<evidence type="ECO:0000313" key="7">
    <source>
        <dbReference type="Proteomes" id="UP000293852"/>
    </source>
</evidence>
<evidence type="ECO:0000256" key="3">
    <source>
        <dbReference type="ARBA" id="ARBA00023163"/>
    </source>
</evidence>
<dbReference type="PANTHER" id="PTHR47894:SF1">
    <property type="entry name" value="HTH-TYPE TRANSCRIPTIONAL REGULATOR VQSM"/>
    <property type="match status" value="1"/>
</dbReference>
<dbReference type="GO" id="GO:0005829">
    <property type="term" value="C:cytosol"/>
    <property type="evidence" value="ECO:0007669"/>
    <property type="project" value="TreeGrafter"/>
</dbReference>
<dbReference type="GO" id="GO:0000976">
    <property type="term" value="F:transcription cis-regulatory region binding"/>
    <property type="evidence" value="ECO:0007669"/>
    <property type="project" value="TreeGrafter"/>
</dbReference>
<reference evidence="6 7" key="1">
    <citation type="submission" date="2019-02" db="EMBL/GenBank/DDBJ databases">
        <title>Sequencing the genomes of 1000 actinobacteria strains.</title>
        <authorList>
            <person name="Klenk H.-P."/>
        </authorList>
    </citation>
    <scope>NUCLEOTIDE SEQUENCE [LARGE SCALE GENOMIC DNA]</scope>
    <source>
        <strain evidence="6 7">DSM 16932</strain>
    </source>
</reference>
<evidence type="ECO:0000259" key="5">
    <source>
        <dbReference type="PROSITE" id="PS01124"/>
    </source>
</evidence>
<accession>A0A4Q7M6T4</accession>
<keyword evidence="1" id="KW-0805">Transcription regulation</keyword>
<proteinExistence type="predicted"/>
<sequence>MVYIADHAADPTLTPEGVAAGLGISPRALRRVLGHTALDAAGYIAHARLDLALETLRDPRLAHLSLSVVAARAGYACAADLLRAVRAATGLTPEAYRAQVLDGPRRGDDPTRGESPRRGESQRGESQRGDGPRRAARPPA</sequence>
<gene>
    <name evidence="6" type="ORF">EV386_2684</name>
</gene>
<dbReference type="SMART" id="SM00342">
    <property type="entry name" value="HTH_ARAC"/>
    <property type="match status" value="1"/>
</dbReference>
<dbReference type="InterPro" id="IPR009057">
    <property type="entry name" value="Homeodomain-like_sf"/>
</dbReference>
<evidence type="ECO:0000256" key="4">
    <source>
        <dbReference type="SAM" id="MobiDB-lite"/>
    </source>
</evidence>
<keyword evidence="2 6" id="KW-0238">DNA-binding</keyword>
<keyword evidence="3" id="KW-0804">Transcription</keyword>
<feature type="domain" description="HTH araC/xylS-type" evidence="5">
    <location>
        <begin position="1"/>
        <end position="99"/>
    </location>
</feature>
<dbReference type="GO" id="GO:0003700">
    <property type="term" value="F:DNA-binding transcription factor activity"/>
    <property type="evidence" value="ECO:0007669"/>
    <property type="project" value="InterPro"/>
</dbReference>
<feature type="compositionally biased region" description="Basic and acidic residues" evidence="4">
    <location>
        <begin position="103"/>
        <end position="133"/>
    </location>
</feature>
<evidence type="ECO:0000256" key="2">
    <source>
        <dbReference type="ARBA" id="ARBA00023125"/>
    </source>
</evidence>
<protein>
    <submittedName>
        <fullName evidence="6">AraC-like DNA-binding protein</fullName>
    </submittedName>
</protein>
<dbReference type="InterPro" id="IPR018060">
    <property type="entry name" value="HTH_AraC"/>
</dbReference>